<evidence type="ECO:0000256" key="2">
    <source>
        <dbReference type="ARBA" id="ARBA00004115"/>
    </source>
</evidence>
<protein>
    <recommendedName>
        <fullName evidence="10">Dolichyl-diphosphooligosaccharide--protein glycosyltransferase subunit 1</fullName>
    </recommendedName>
</protein>
<feature type="signal peptide" evidence="10">
    <location>
        <begin position="1"/>
        <end position="25"/>
    </location>
</feature>
<name>A0ABD1VQY7_9LAMI</name>
<organism evidence="11 12">
    <name type="scientific">Abeliophyllum distichum</name>
    <dbReference type="NCBI Taxonomy" id="126358"/>
    <lineage>
        <taxon>Eukaryota</taxon>
        <taxon>Viridiplantae</taxon>
        <taxon>Streptophyta</taxon>
        <taxon>Embryophyta</taxon>
        <taxon>Tracheophyta</taxon>
        <taxon>Spermatophyta</taxon>
        <taxon>Magnoliopsida</taxon>
        <taxon>eudicotyledons</taxon>
        <taxon>Gunneridae</taxon>
        <taxon>Pentapetalae</taxon>
        <taxon>asterids</taxon>
        <taxon>lamiids</taxon>
        <taxon>Lamiales</taxon>
        <taxon>Oleaceae</taxon>
        <taxon>Forsythieae</taxon>
        <taxon>Abeliophyllum</taxon>
    </lineage>
</organism>
<dbReference type="PANTHER" id="PTHR21049:SF2">
    <property type="entry name" value="DOLICHYL-DIPHOSPHOOLIGOSACCHARIDE--PROTEIN GLYCOSYLTRANSFERASE SUBUNIT 1B"/>
    <property type="match status" value="1"/>
</dbReference>
<evidence type="ECO:0000256" key="7">
    <source>
        <dbReference type="ARBA" id="ARBA00022824"/>
    </source>
</evidence>
<comment type="subcellular location">
    <subcellularLocation>
        <location evidence="2 10">Endoplasmic reticulum membrane</location>
        <topology evidence="2 10">Single-pass type I membrane protein</topology>
    </subcellularLocation>
</comment>
<dbReference type="EMBL" id="JBFOLK010000001">
    <property type="protein sequence ID" value="KAL2539764.1"/>
    <property type="molecule type" value="Genomic_DNA"/>
</dbReference>
<dbReference type="InterPro" id="IPR007676">
    <property type="entry name" value="Ribophorin_I"/>
</dbReference>
<comment type="pathway">
    <text evidence="3 10">Protein modification; protein glycosylation.</text>
</comment>
<evidence type="ECO:0000256" key="9">
    <source>
        <dbReference type="ARBA" id="ARBA00023136"/>
    </source>
</evidence>
<keyword evidence="12" id="KW-1185">Reference proteome</keyword>
<reference evidence="12" key="1">
    <citation type="submission" date="2024-07" db="EMBL/GenBank/DDBJ databases">
        <title>Two chromosome-level genome assemblies of Korean endemic species Abeliophyllum distichum and Forsythia ovata (Oleaceae).</title>
        <authorList>
            <person name="Jang H."/>
        </authorList>
    </citation>
    <scope>NUCLEOTIDE SEQUENCE [LARGE SCALE GENOMIC DNA]</scope>
</reference>
<gene>
    <name evidence="11" type="ORF">Adt_00742</name>
</gene>
<keyword evidence="6 10" id="KW-0732">Signal</keyword>
<dbReference type="AlphaFoldDB" id="A0ABD1VQY7"/>
<comment type="subunit">
    <text evidence="10">Component of the oligosaccharyltransferase (OST) complex.</text>
</comment>
<evidence type="ECO:0000256" key="6">
    <source>
        <dbReference type="ARBA" id="ARBA00022729"/>
    </source>
</evidence>
<evidence type="ECO:0000313" key="11">
    <source>
        <dbReference type="EMBL" id="KAL2539764.1"/>
    </source>
</evidence>
<evidence type="ECO:0000256" key="8">
    <source>
        <dbReference type="ARBA" id="ARBA00022989"/>
    </source>
</evidence>
<proteinExistence type="inferred from homology"/>
<comment type="similarity">
    <text evidence="4 10">Belongs to the OST1 family.</text>
</comment>
<accession>A0ABD1VQY7</accession>
<evidence type="ECO:0000256" key="3">
    <source>
        <dbReference type="ARBA" id="ARBA00004922"/>
    </source>
</evidence>
<evidence type="ECO:0000313" key="12">
    <source>
        <dbReference type="Proteomes" id="UP001604336"/>
    </source>
</evidence>
<keyword evidence="9 10" id="KW-0472">Membrane</keyword>
<keyword evidence="7 10" id="KW-0256">Endoplasmic reticulum</keyword>
<dbReference type="GO" id="GO:0008250">
    <property type="term" value="C:oligosaccharyltransferase complex"/>
    <property type="evidence" value="ECO:0007669"/>
    <property type="project" value="UniProtKB-UniRule"/>
</dbReference>
<evidence type="ECO:0000256" key="5">
    <source>
        <dbReference type="ARBA" id="ARBA00022692"/>
    </source>
</evidence>
<evidence type="ECO:0000256" key="4">
    <source>
        <dbReference type="ARBA" id="ARBA00008905"/>
    </source>
</evidence>
<evidence type="ECO:0000256" key="1">
    <source>
        <dbReference type="ARBA" id="ARBA00002791"/>
    </source>
</evidence>
<comment type="caution">
    <text evidence="11">The sequence shown here is derived from an EMBL/GenBank/DDBJ whole genome shotgun (WGS) entry which is preliminary data.</text>
</comment>
<dbReference type="Proteomes" id="UP001604336">
    <property type="component" value="Unassembled WGS sequence"/>
</dbReference>
<evidence type="ECO:0000256" key="10">
    <source>
        <dbReference type="RuleBase" id="RU361143"/>
    </source>
</evidence>
<dbReference type="PANTHER" id="PTHR21049">
    <property type="entry name" value="RIBOPHORIN I"/>
    <property type="match status" value="1"/>
</dbReference>
<keyword evidence="8 10" id="KW-1133">Transmembrane helix</keyword>
<comment type="function">
    <text evidence="1 10">Subunit of the oligosaccharyl transferase (OST) complex that catalyzes the initial transfer of a defined glycan (Glc(3)Man(9)GlcNAc(2) in eukaryotes) from the lipid carrier dolichol-pyrophosphate to an asparagine residue within an Asn-X-Ser/Thr consensus motif in nascent polypeptide chains, the first step in protein N-glycosylation. N-glycosylation occurs cotranslationally and the complex associates with the Sec61 complex at the channel-forming translocon complex that mediates protein translocation across the endoplasmic reticulum (ER). All subunits are required for a maximal enzyme activity.</text>
</comment>
<keyword evidence="5 10" id="KW-0812">Transmembrane</keyword>
<dbReference type="Pfam" id="PF04597">
    <property type="entry name" value="Ribophorin_I"/>
    <property type="match status" value="1"/>
</dbReference>
<sequence length="469" mass="53006">MVNFGKSTIFSLFFFLSMFLVKTLSSSPSPSNLQILNAERRIDLTSHIVRVYLTLKVENAGEAPAAEVLLAFPPTQFDHLALVKAAGTVGKKKKKSYLPLEAHPSALPDAPNGTKYYSISLLKPLGKAESITLEILYILTHSLEPFPAEISQSESQLVYYHDSAIILSPYHIKQQATMVKTPTSKVESFTRVEPTDRSGTELRYGPYEDRHPYSYSPVIIHFENNNPFAVVEELEREIEISHWGSLQVTERYKLAHAGARHSGIFSRVEYQSKPSISGVSSFKHLLAELPPRVHSVYYRDDIGNISSSRLRTNSRKSELLIEPRYPLFGGWKATFVIGYVVPLQDFLFESDDGSRYLNYTFGCPLSLTVVDKLTIKVVLPEGSENHSVKTPFTVEQSLETKYSYLDVIGRTVVVLEKKNVVPEHNVPFQVYYNFNPMFMLAEPLMLVSAFFLFFVACIAYLHVDLSIRK</sequence>
<feature type="transmembrane region" description="Helical" evidence="10">
    <location>
        <begin position="444"/>
        <end position="463"/>
    </location>
</feature>
<feature type="chain" id="PRO_5044532241" description="Dolichyl-diphosphooligosaccharide--protein glycosyltransferase subunit 1" evidence="10">
    <location>
        <begin position="26"/>
        <end position="469"/>
    </location>
</feature>